<reference evidence="9" key="1">
    <citation type="submission" date="2021-06" db="EMBL/GenBank/DDBJ databases">
        <title>Sequencing of actinobacteria type strains.</title>
        <authorList>
            <person name="Nguyen G.-S."/>
            <person name="Wentzel A."/>
        </authorList>
    </citation>
    <scope>NUCLEOTIDE SEQUENCE</scope>
    <source>
        <strain evidence="9">P38-E01</strain>
    </source>
</reference>
<feature type="transmembrane region" description="Helical" evidence="8">
    <location>
        <begin position="140"/>
        <end position="170"/>
    </location>
</feature>
<feature type="transmembrane region" description="Helical" evidence="8">
    <location>
        <begin position="182"/>
        <end position="202"/>
    </location>
</feature>
<dbReference type="RefSeq" id="WP_211043731.1">
    <property type="nucleotide sequence ID" value="NZ_JAELVF020000001.1"/>
</dbReference>
<evidence type="ECO:0000313" key="9">
    <source>
        <dbReference type="EMBL" id="MBU7597784.1"/>
    </source>
</evidence>
<dbReference type="InterPro" id="IPR002781">
    <property type="entry name" value="TM_pro_TauE-like"/>
</dbReference>
<sequence length="254" mass="26268">MDAVEALAIGAAAIAAGGINAVVGSGTLITFPTLLAFGYPPVLANVSNTLGLVPGTVSAAWGYRRELRGQLRRVLRFGSASLLGGLLGALLLLKLPESAFDTIVPVLILSACLLVLLQPRINRWTRERRAASALQREDGGLPMWCGVLGTGVYGGYFGAAQGVILMGLFGSFLQEDLQRLNAVKNVLASIVNGVAAVIFIAVAQIAWKVVLVIAVGATIGGLLGARVGRRLPPAVLRGVIITVGITAGVTLIVR</sequence>
<comment type="similarity">
    <text evidence="2 8">Belongs to the 4-toluene sulfonate uptake permease (TSUP) (TC 2.A.102) family.</text>
</comment>
<gene>
    <name evidence="9" type="ORF">JGS22_009170</name>
</gene>
<keyword evidence="5 8" id="KW-0812">Transmembrane</keyword>
<evidence type="ECO:0000256" key="4">
    <source>
        <dbReference type="ARBA" id="ARBA00022475"/>
    </source>
</evidence>
<dbReference type="PANTHER" id="PTHR30269:SF0">
    <property type="entry name" value="MEMBRANE TRANSPORTER PROTEIN YFCA-RELATED"/>
    <property type="match status" value="1"/>
</dbReference>
<feature type="transmembrane region" description="Helical" evidence="8">
    <location>
        <begin position="234"/>
        <end position="253"/>
    </location>
</feature>
<comment type="caution">
    <text evidence="9">The sequence shown here is derived from an EMBL/GenBank/DDBJ whole genome shotgun (WGS) entry which is preliminary data.</text>
</comment>
<dbReference type="Proteomes" id="UP000694501">
    <property type="component" value="Unassembled WGS sequence"/>
</dbReference>
<dbReference type="GO" id="GO:0005886">
    <property type="term" value="C:plasma membrane"/>
    <property type="evidence" value="ECO:0007669"/>
    <property type="project" value="UniProtKB-SubCell"/>
</dbReference>
<dbReference type="PANTHER" id="PTHR30269">
    <property type="entry name" value="TRANSMEMBRANE PROTEIN YFCA"/>
    <property type="match status" value="1"/>
</dbReference>
<organism evidence="9 10">
    <name type="scientific">Streptomyces tardus</name>
    <dbReference type="NCBI Taxonomy" id="2780544"/>
    <lineage>
        <taxon>Bacteria</taxon>
        <taxon>Bacillati</taxon>
        <taxon>Actinomycetota</taxon>
        <taxon>Actinomycetes</taxon>
        <taxon>Kitasatosporales</taxon>
        <taxon>Streptomycetaceae</taxon>
        <taxon>Streptomyces</taxon>
    </lineage>
</organism>
<proteinExistence type="inferred from homology"/>
<evidence type="ECO:0000256" key="7">
    <source>
        <dbReference type="ARBA" id="ARBA00023136"/>
    </source>
</evidence>
<evidence type="ECO:0000256" key="8">
    <source>
        <dbReference type="RuleBase" id="RU363041"/>
    </source>
</evidence>
<name>A0A949N4C8_9ACTN</name>
<keyword evidence="6 8" id="KW-1133">Transmembrane helix</keyword>
<comment type="subcellular location">
    <subcellularLocation>
        <location evidence="1 8">Cell membrane</location>
        <topology evidence="1 8">Multi-pass membrane protein</topology>
    </subcellularLocation>
</comment>
<keyword evidence="3" id="KW-0813">Transport</keyword>
<evidence type="ECO:0000256" key="2">
    <source>
        <dbReference type="ARBA" id="ARBA00009142"/>
    </source>
</evidence>
<dbReference type="InterPro" id="IPR052017">
    <property type="entry name" value="TSUP"/>
</dbReference>
<evidence type="ECO:0000313" key="10">
    <source>
        <dbReference type="Proteomes" id="UP000694501"/>
    </source>
</evidence>
<dbReference type="Pfam" id="PF01925">
    <property type="entry name" value="TauE"/>
    <property type="match status" value="1"/>
</dbReference>
<keyword evidence="7 8" id="KW-0472">Membrane</keyword>
<protein>
    <recommendedName>
        <fullName evidence="8">Probable membrane transporter protein</fullName>
    </recommendedName>
</protein>
<evidence type="ECO:0000256" key="1">
    <source>
        <dbReference type="ARBA" id="ARBA00004651"/>
    </source>
</evidence>
<feature type="transmembrane region" description="Helical" evidence="8">
    <location>
        <begin position="99"/>
        <end position="119"/>
    </location>
</feature>
<dbReference type="AlphaFoldDB" id="A0A949N4C8"/>
<keyword evidence="4 8" id="KW-1003">Cell membrane</keyword>
<feature type="transmembrane region" description="Helical" evidence="8">
    <location>
        <begin position="37"/>
        <end position="62"/>
    </location>
</feature>
<dbReference type="EMBL" id="JAELVF020000001">
    <property type="protein sequence ID" value="MBU7597784.1"/>
    <property type="molecule type" value="Genomic_DNA"/>
</dbReference>
<evidence type="ECO:0000256" key="6">
    <source>
        <dbReference type="ARBA" id="ARBA00022989"/>
    </source>
</evidence>
<keyword evidence="10" id="KW-1185">Reference proteome</keyword>
<evidence type="ECO:0000256" key="5">
    <source>
        <dbReference type="ARBA" id="ARBA00022692"/>
    </source>
</evidence>
<evidence type="ECO:0000256" key="3">
    <source>
        <dbReference type="ARBA" id="ARBA00022448"/>
    </source>
</evidence>
<feature type="transmembrane region" description="Helical" evidence="8">
    <location>
        <begin position="74"/>
        <end position="93"/>
    </location>
</feature>
<feature type="transmembrane region" description="Helical" evidence="8">
    <location>
        <begin position="209"/>
        <end position="228"/>
    </location>
</feature>
<accession>A0A949N4C8</accession>